<dbReference type="GO" id="GO:0071555">
    <property type="term" value="P:cell wall organization"/>
    <property type="evidence" value="ECO:0007669"/>
    <property type="project" value="UniProtKB-KW"/>
</dbReference>
<dbReference type="FunFam" id="2.160.20.10:FF:000111">
    <property type="entry name" value="Pectin lyase-like superfamily protein"/>
    <property type="match status" value="1"/>
</dbReference>
<evidence type="ECO:0000256" key="8">
    <source>
        <dbReference type="PROSITE-ProRule" id="PRU10052"/>
    </source>
</evidence>
<comment type="similarity">
    <text evidence="2 9">Belongs to the glycosyl hydrolase 28 family.</text>
</comment>
<evidence type="ECO:0000256" key="5">
    <source>
        <dbReference type="ARBA" id="ARBA00022801"/>
    </source>
</evidence>
<evidence type="ECO:0000256" key="2">
    <source>
        <dbReference type="ARBA" id="ARBA00008834"/>
    </source>
</evidence>
<dbReference type="PROSITE" id="PS00502">
    <property type="entry name" value="POLYGALACTURONASE"/>
    <property type="match status" value="1"/>
</dbReference>
<dbReference type="InterPro" id="IPR006626">
    <property type="entry name" value="PbH1"/>
</dbReference>
<evidence type="ECO:0000256" key="3">
    <source>
        <dbReference type="ARBA" id="ARBA00022512"/>
    </source>
</evidence>
<dbReference type="InterPro" id="IPR000743">
    <property type="entry name" value="Glyco_hydro_28"/>
</dbReference>
<evidence type="ECO:0000256" key="6">
    <source>
        <dbReference type="ARBA" id="ARBA00023295"/>
    </source>
</evidence>
<dbReference type="Gene3D" id="2.160.20.10">
    <property type="entry name" value="Single-stranded right-handed beta-helix, Pectin lyase-like"/>
    <property type="match status" value="2"/>
</dbReference>
<dbReference type="EMBL" id="OU503052">
    <property type="protein sequence ID" value="CAI9779476.1"/>
    <property type="molecule type" value="Genomic_DNA"/>
</dbReference>
<evidence type="ECO:0000256" key="9">
    <source>
        <dbReference type="RuleBase" id="RU361169"/>
    </source>
</evidence>
<evidence type="ECO:0000313" key="11">
    <source>
        <dbReference type="Proteomes" id="UP000834106"/>
    </source>
</evidence>
<evidence type="ECO:0000313" key="10">
    <source>
        <dbReference type="EMBL" id="CAI9779476.1"/>
    </source>
</evidence>
<evidence type="ECO:0000256" key="4">
    <source>
        <dbReference type="ARBA" id="ARBA00022525"/>
    </source>
</evidence>
<organism evidence="10 11">
    <name type="scientific">Fraxinus pennsylvanica</name>
    <dbReference type="NCBI Taxonomy" id="56036"/>
    <lineage>
        <taxon>Eukaryota</taxon>
        <taxon>Viridiplantae</taxon>
        <taxon>Streptophyta</taxon>
        <taxon>Embryophyta</taxon>
        <taxon>Tracheophyta</taxon>
        <taxon>Spermatophyta</taxon>
        <taxon>Magnoliopsida</taxon>
        <taxon>eudicotyledons</taxon>
        <taxon>Gunneridae</taxon>
        <taxon>Pentapetalae</taxon>
        <taxon>asterids</taxon>
        <taxon>lamiids</taxon>
        <taxon>Lamiales</taxon>
        <taxon>Oleaceae</taxon>
        <taxon>Oleeae</taxon>
        <taxon>Fraxinus</taxon>
    </lineage>
</organism>
<accession>A0AAD2A1F2</accession>
<dbReference type="Proteomes" id="UP000834106">
    <property type="component" value="Chromosome 17"/>
</dbReference>
<comment type="subcellular location">
    <subcellularLocation>
        <location evidence="1">Secreted</location>
        <location evidence="1">Cell wall</location>
    </subcellularLocation>
</comment>
<dbReference type="GO" id="GO:0005975">
    <property type="term" value="P:carbohydrate metabolic process"/>
    <property type="evidence" value="ECO:0007669"/>
    <property type="project" value="InterPro"/>
</dbReference>
<dbReference type="GO" id="GO:0004650">
    <property type="term" value="F:polygalacturonase activity"/>
    <property type="evidence" value="ECO:0007669"/>
    <property type="project" value="InterPro"/>
</dbReference>
<dbReference type="SMART" id="SM00710">
    <property type="entry name" value="PbH1"/>
    <property type="match status" value="5"/>
</dbReference>
<keyword evidence="7" id="KW-0961">Cell wall biogenesis/degradation</keyword>
<gene>
    <name evidence="10" type="ORF">FPE_LOCUS26906</name>
</gene>
<dbReference type="AlphaFoldDB" id="A0AAD2A1F2"/>
<sequence>MLNLRTQSFHDDNLPNNNYFQEESAYDSEAYPSYINSIEGLKFNNMTKIESGFSDYPTKFLRLAAFVKTIDVQNYGAKGDGSTDDTKALTFYKCKNLVVKDLKIQDAQQIHVSFQKCTNVQASSLTISAPEGSPNTDGMHVTNTQNIQISNCAIGTGDDCISIVNGSQNVQATDITCGPGHGISIGSLGFGNSEAYVSDVVVNGAQLSGTTNGVRIKTWQGGSGSVSNIKFKNVEMQNVKNPIIVDQNYCDQAEACIEQSSTVQVKNVVYQNIKGTSASNVAINLDCSKSSPCQGIVLQNVKLVRKGEGSVKATCNNIVNLENMGTVSPLCPQSHSQFEFVNSK</sequence>
<reference evidence="10" key="1">
    <citation type="submission" date="2023-05" db="EMBL/GenBank/DDBJ databases">
        <authorList>
            <person name="Huff M."/>
        </authorList>
    </citation>
    <scope>NUCLEOTIDE SEQUENCE</scope>
</reference>
<dbReference type="InterPro" id="IPR012334">
    <property type="entry name" value="Pectin_lyas_fold"/>
</dbReference>
<evidence type="ECO:0000256" key="1">
    <source>
        <dbReference type="ARBA" id="ARBA00004191"/>
    </source>
</evidence>
<dbReference type="PANTHER" id="PTHR31375">
    <property type="match status" value="1"/>
</dbReference>
<keyword evidence="6 9" id="KW-0326">Glycosidase</keyword>
<evidence type="ECO:0000256" key="7">
    <source>
        <dbReference type="ARBA" id="ARBA00023316"/>
    </source>
</evidence>
<protein>
    <recommendedName>
        <fullName evidence="12">Polygalacturonase</fullName>
    </recommendedName>
</protein>
<feature type="active site" evidence="8">
    <location>
        <position position="181"/>
    </location>
</feature>
<evidence type="ECO:0008006" key="12">
    <source>
        <dbReference type="Google" id="ProtNLM"/>
    </source>
</evidence>
<dbReference type="InterPro" id="IPR011050">
    <property type="entry name" value="Pectin_lyase_fold/virulence"/>
</dbReference>
<name>A0AAD2A1F2_9LAMI</name>
<keyword evidence="3" id="KW-0134">Cell wall</keyword>
<keyword evidence="5 9" id="KW-0378">Hydrolase</keyword>
<keyword evidence="4" id="KW-0964">Secreted</keyword>
<keyword evidence="11" id="KW-1185">Reference proteome</keyword>
<proteinExistence type="inferred from homology"/>
<dbReference type="SUPFAM" id="SSF51126">
    <property type="entry name" value="Pectin lyase-like"/>
    <property type="match status" value="1"/>
</dbReference>
<dbReference type="Pfam" id="PF00295">
    <property type="entry name" value="Glyco_hydro_28"/>
    <property type="match status" value="1"/>
</dbReference>